<dbReference type="AlphaFoldDB" id="A0A5C5WJ31"/>
<protein>
    <submittedName>
        <fullName evidence="2">Uncharacterized protein</fullName>
    </submittedName>
</protein>
<feature type="chain" id="PRO_5023121118" evidence="1">
    <location>
        <begin position="24"/>
        <end position="141"/>
    </location>
</feature>
<evidence type="ECO:0000313" key="3">
    <source>
        <dbReference type="Proteomes" id="UP000316598"/>
    </source>
</evidence>
<reference evidence="2 3" key="1">
    <citation type="submission" date="2019-02" db="EMBL/GenBank/DDBJ databases">
        <title>Deep-cultivation of Planctomycetes and their phenomic and genomic characterization uncovers novel biology.</title>
        <authorList>
            <person name="Wiegand S."/>
            <person name="Jogler M."/>
            <person name="Boedeker C."/>
            <person name="Pinto D."/>
            <person name="Vollmers J."/>
            <person name="Rivas-Marin E."/>
            <person name="Kohn T."/>
            <person name="Peeters S.H."/>
            <person name="Heuer A."/>
            <person name="Rast P."/>
            <person name="Oberbeckmann S."/>
            <person name="Bunk B."/>
            <person name="Jeske O."/>
            <person name="Meyerdierks A."/>
            <person name="Storesund J.E."/>
            <person name="Kallscheuer N."/>
            <person name="Luecker S."/>
            <person name="Lage O.M."/>
            <person name="Pohl T."/>
            <person name="Merkel B.J."/>
            <person name="Hornburger P."/>
            <person name="Mueller R.-W."/>
            <person name="Bruemmer F."/>
            <person name="Labrenz M."/>
            <person name="Spormann A.M."/>
            <person name="Op Den Camp H."/>
            <person name="Overmann J."/>
            <person name="Amann R."/>
            <person name="Jetten M.S.M."/>
            <person name="Mascher T."/>
            <person name="Medema M.H."/>
            <person name="Devos D.P."/>
            <person name="Kaster A.-K."/>
            <person name="Ovreas L."/>
            <person name="Rohde M."/>
            <person name="Galperin M.Y."/>
            <person name="Jogler C."/>
        </authorList>
    </citation>
    <scope>NUCLEOTIDE SEQUENCE [LARGE SCALE GENOMIC DNA]</scope>
    <source>
        <strain evidence="2 3">Pla22</strain>
    </source>
</reference>
<gene>
    <name evidence="2" type="ORF">Pla22_35110</name>
</gene>
<dbReference type="RefSeq" id="WP_146515940.1">
    <property type="nucleotide sequence ID" value="NZ_SJPI01000002.1"/>
</dbReference>
<keyword evidence="3" id="KW-1185">Reference proteome</keyword>
<evidence type="ECO:0000313" key="2">
    <source>
        <dbReference type="EMBL" id="TWT50768.1"/>
    </source>
</evidence>
<proteinExistence type="predicted"/>
<organism evidence="2 3">
    <name type="scientific">Rubripirellula amarantea</name>
    <dbReference type="NCBI Taxonomy" id="2527999"/>
    <lineage>
        <taxon>Bacteria</taxon>
        <taxon>Pseudomonadati</taxon>
        <taxon>Planctomycetota</taxon>
        <taxon>Planctomycetia</taxon>
        <taxon>Pirellulales</taxon>
        <taxon>Pirellulaceae</taxon>
        <taxon>Rubripirellula</taxon>
    </lineage>
</organism>
<sequence length="141" mass="15900" precursor="true">MKWNRKRLAFLSTALVLSFSVYAVTRYAVNMPENQRGYDAMDYVSLHGNIQYETSANVEPRPVDVVGVYLIEGSANPTMIRYLRHLPNLRSIAVGPDYRSVVLGTSTTRLPTLTEVAEEDIKLLRAAFPELDVRTVTPQLK</sequence>
<comment type="caution">
    <text evidence="2">The sequence shown here is derived from an EMBL/GenBank/DDBJ whole genome shotgun (WGS) entry which is preliminary data.</text>
</comment>
<accession>A0A5C5WJ31</accession>
<evidence type="ECO:0000256" key="1">
    <source>
        <dbReference type="SAM" id="SignalP"/>
    </source>
</evidence>
<dbReference type="EMBL" id="SJPI01000002">
    <property type="protein sequence ID" value="TWT50768.1"/>
    <property type="molecule type" value="Genomic_DNA"/>
</dbReference>
<keyword evidence="1" id="KW-0732">Signal</keyword>
<name>A0A5C5WJ31_9BACT</name>
<feature type="signal peptide" evidence="1">
    <location>
        <begin position="1"/>
        <end position="23"/>
    </location>
</feature>
<dbReference type="Proteomes" id="UP000316598">
    <property type="component" value="Unassembled WGS sequence"/>
</dbReference>
<dbReference type="OrthoDB" id="9849205at2"/>